<dbReference type="RefSeq" id="WP_150574586.1">
    <property type="nucleotide sequence ID" value="NZ_CABPSN010000001.1"/>
</dbReference>
<sequence>MAAVLEQPLELTGEEIARITGYRRAAKQIDVLASLGIPARRRPDNSVLVLRMHCLYPMGAPLTPTPPANEPQLQPIRRAK</sequence>
<feature type="region of interest" description="Disordered" evidence="1">
    <location>
        <begin position="60"/>
        <end position="80"/>
    </location>
</feature>
<dbReference type="EMBL" id="CABPSN010000001">
    <property type="protein sequence ID" value="VVD75351.1"/>
    <property type="molecule type" value="Genomic_DNA"/>
</dbReference>
<accession>A0A5E4SJK0</accession>
<evidence type="ECO:0000313" key="4">
    <source>
        <dbReference type="Proteomes" id="UP000366819"/>
    </source>
</evidence>
<dbReference type="OrthoDB" id="8781103at2"/>
<protein>
    <recommendedName>
        <fullName evidence="2">DUF4224 domain-containing protein</fullName>
    </recommendedName>
</protein>
<proteinExistence type="predicted"/>
<name>A0A5E4SJK0_9BURK</name>
<feature type="domain" description="DUF4224" evidence="2">
    <location>
        <begin position="11"/>
        <end position="53"/>
    </location>
</feature>
<dbReference type="Pfam" id="PF13986">
    <property type="entry name" value="DUF4224"/>
    <property type="match status" value="1"/>
</dbReference>
<evidence type="ECO:0000259" key="2">
    <source>
        <dbReference type="Pfam" id="PF13986"/>
    </source>
</evidence>
<dbReference type="Proteomes" id="UP000366819">
    <property type="component" value="Unassembled WGS sequence"/>
</dbReference>
<dbReference type="InterPro" id="IPR025319">
    <property type="entry name" value="DUF4224"/>
</dbReference>
<dbReference type="AlphaFoldDB" id="A0A5E4SJK0"/>
<organism evidence="3 4">
    <name type="scientific">Pandoraea aquatica</name>
    <dbReference type="NCBI Taxonomy" id="2508290"/>
    <lineage>
        <taxon>Bacteria</taxon>
        <taxon>Pseudomonadati</taxon>
        <taxon>Pseudomonadota</taxon>
        <taxon>Betaproteobacteria</taxon>
        <taxon>Burkholderiales</taxon>
        <taxon>Burkholderiaceae</taxon>
        <taxon>Pandoraea</taxon>
    </lineage>
</organism>
<keyword evidence="4" id="KW-1185">Reference proteome</keyword>
<gene>
    <name evidence="3" type="ORF">PAQ31011_00840</name>
</gene>
<evidence type="ECO:0000256" key="1">
    <source>
        <dbReference type="SAM" id="MobiDB-lite"/>
    </source>
</evidence>
<evidence type="ECO:0000313" key="3">
    <source>
        <dbReference type="EMBL" id="VVD75351.1"/>
    </source>
</evidence>
<reference evidence="3 4" key="1">
    <citation type="submission" date="2019-08" db="EMBL/GenBank/DDBJ databases">
        <authorList>
            <person name="Peeters C."/>
        </authorList>
    </citation>
    <scope>NUCLEOTIDE SEQUENCE [LARGE SCALE GENOMIC DNA]</scope>
    <source>
        <strain evidence="3 4">LMG 31011</strain>
    </source>
</reference>